<evidence type="ECO:0000256" key="4">
    <source>
        <dbReference type="ARBA" id="ARBA00023004"/>
    </source>
</evidence>
<dbReference type="GO" id="GO:0005506">
    <property type="term" value="F:iron ion binding"/>
    <property type="evidence" value="ECO:0007669"/>
    <property type="project" value="InterPro"/>
</dbReference>
<dbReference type="AlphaFoldDB" id="A0A3D8S1M1"/>
<dbReference type="EMBL" id="PDLM01000004">
    <property type="protein sequence ID" value="RDW80197.1"/>
    <property type="molecule type" value="Genomic_DNA"/>
</dbReference>
<dbReference type="CDD" id="cd11065">
    <property type="entry name" value="CYP64-like"/>
    <property type="match status" value="1"/>
</dbReference>
<dbReference type="PROSITE" id="PS00086">
    <property type="entry name" value="CYTOCHROME_P450"/>
    <property type="match status" value="1"/>
</dbReference>
<evidence type="ECO:0000313" key="8">
    <source>
        <dbReference type="Proteomes" id="UP000256645"/>
    </source>
</evidence>
<dbReference type="InterPro" id="IPR036396">
    <property type="entry name" value="Cyt_P450_sf"/>
</dbReference>
<sequence length="520" mass="57852">MFGLSLLNSLALGAGCILLFLWQVYLRCFTVKNKSGFPLPPGPKGEPVLGHFRVIPEDNPEFAYMKWGKEYGSDVLYFNVLGRPIVVLNSVQAAVDLMDKRGANYGDRPRFVQFEVMGWGRTLTFLRWGPKFKQHRSLMQTSFNKSNIKQYRPLQENEARKAAYGILKDPAEWEIISRRFSSAIVLNIGFGVTIDSNEHPYLQYAVDANFATTNGGTPASTSVDYFPFIRYLPNWLARSAPLKHARDWKFAIQKITDIPFANLQKEIEDGVAGPSISHTLLDRYKANLEAGTPNPFELEDIKGAAGAIFIAGANTTWSTIIVVILNLLLNPDVLAKAQAEIDSVVGTDRLPDFEDRPRLRYIDYIVEEAIRWAPLSPVGVPHRSLEDDVYNGMFIPKGSIVYANARAMCYDETRYKSPEKFNPDRFTPKEEGGAGEPFSLGPFGFGRRICPGQHLAAASVWIMVTTMLATMKIEKPIGADGKAIEPGTGLSNGLSSHPEHFEVSLTPRSKQAEELLARAG</sequence>
<dbReference type="OrthoDB" id="2789670at2759"/>
<evidence type="ECO:0000256" key="2">
    <source>
        <dbReference type="ARBA" id="ARBA00022723"/>
    </source>
</evidence>
<keyword evidence="2 5" id="KW-0479">Metal-binding</keyword>
<dbReference type="PANTHER" id="PTHR46300:SF5">
    <property type="entry name" value="CYTOCHROME P450"/>
    <property type="match status" value="1"/>
</dbReference>
<keyword evidence="3 6" id="KW-0560">Oxidoreductase</keyword>
<keyword evidence="5 6" id="KW-0349">Heme</keyword>
<dbReference type="InterPro" id="IPR002401">
    <property type="entry name" value="Cyt_P450_E_grp-I"/>
</dbReference>
<dbReference type="GO" id="GO:0016705">
    <property type="term" value="F:oxidoreductase activity, acting on paired donors, with incorporation or reduction of molecular oxygen"/>
    <property type="evidence" value="ECO:0007669"/>
    <property type="project" value="InterPro"/>
</dbReference>
<dbReference type="Gene3D" id="1.10.630.10">
    <property type="entry name" value="Cytochrome P450"/>
    <property type="match status" value="1"/>
</dbReference>
<dbReference type="Pfam" id="PF00067">
    <property type="entry name" value="p450"/>
    <property type="match status" value="1"/>
</dbReference>
<comment type="caution">
    <text evidence="7">The sequence shown here is derived from an EMBL/GenBank/DDBJ whole genome shotgun (WGS) entry which is preliminary data.</text>
</comment>
<evidence type="ECO:0000313" key="7">
    <source>
        <dbReference type="EMBL" id="RDW80197.1"/>
    </source>
</evidence>
<dbReference type="STRING" id="1849047.A0A3D8S1M1"/>
<keyword evidence="4 5" id="KW-0408">Iron</keyword>
<dbReference type="GO" id="GO:0004497">
    <property type="term" value="F:monooxygenase activity"/>
    <property type="evidence" value="ECO:0007669"/>
    <property type="project" value="UniProtKB-KW"/>
</dbReference>
<reference evidence="7 8" key="1">
    <citation type="journal article" date="2018" name="IMA Fungus">
        <title>IMA Genome-F 9: Draft genome sequence of Annulohypoxylon stygium, Aspergillus mulundensis, Berkeleyomyces basicola (syn. Thielaviopsis basicola), Ceratocystis smalleyi, two Cercospora beticola strains, Coleophoma cylindrospora, Fusarium fracticaudum, Phialophora cf. hyalina, and Morchella septimelata.</title>
        <authorList>
            <person name="Wingfield B.D."/>
            <person name="Bills G.F."/>
            <person name="Dong Y."/>
            <person name="Huang W."/>
            <person name="Nel W.J."/>
            <person name="Swalarsk-Parry B.S."/>
            <person name="Vaghefi N."/>
            <person name="Wilken P.M."/>
            <person name="An Z."/>
            <person name="de Beer Z.W."/>
            <person name="De Vos L."/>
            <person name="Chen L."/>
            <person name="Duong T.A."/>
            <person name="Gao Y."/>
            <person name="Hammerbacher A."/>
            <person name="Kikkert J.R."/>
            <person name="Li Y."/>
            <person name="Li H."/>
            <person name="Li K."/>
            <person name="Li Q."/>
            <person name="Liu X."/>
            <person name="Ma X."/>
            <person name="Naidoo K."/>
            <person name="Pethybridge S.J."/>
            <person name="Sun J."/>
            <person name="Steenkamp E.T."/>
            <person name="van der Nest M.A."/>
            <person name="van Wyk S."/>
            <person name="Wingfield M.J."/>
            <person name="Xiong C."/>
            <person name="Yue Q."/>
            <person name="Zhang X."/>
        </authorList>
    </citation>
    <scope>NUCLEOTIDE SEQUENCE [LARGE SCALE GENOMIC DNA]</scope>
    <source>
        <strain evidence="7 8">BP6252</strain>
    </source>
</reference>
<comment type="similarity">
    <text evidence="1 6">Belongs to the cytochrome P450 family.</text>
</comment>
<dbReference type="GO" id="GO:0020037">
    <property type="term" value="F:heme binding"/>
    <property type="evidence" value="ECO:0007669"/>
    <property type="project" value="InterPro"/>
</dbReference>
<accession>A0A3D8S1M1</accession>
<comment type="cofactor">
    <cofactor evidence="5">
        <name>heme</name>
        <dbReference type="ChEBI" id="CHEBI:30413"/>
    </cofactor>
</comment>
<dbReference type="PANTHER" id="PTHR46300">
    <property type="entry name" value="P450, PUTATIVE (EUROFUNG)-RELATED-RELATED"/>
    <property type="match status" value="1"/>
</dbReference>
<dbReference type="InterPro" id="IPR017972">
    <property type="entry name" value="Cyt_P450_CS"/>
</dbReference>
<dbReference type="InterPro" id="IPR001128">
    <property type="entry name" value="Cyt_P450"/>
</dbReference>
<gene>
    <name evidence="7" type="ORF">BP6252_04835</name>
</gene>
<protein>
    <submittedName>
        <fullName evidence="7">Uncharacterized protein</fullName>
    </submittedName>
</protein>
<evidence type="ECO:0000256" key="5">
    <source>
        <dbReference type="PIRSR" id="PIRSR602401-1"/>
    </source>
</evidence>
<keyword evidence="8" id="KW-1185">Reference proteome</keyword>
<feature type="binding site" description="axial binding residue" evidence="5">
    <location>
        <position position="450"/>
    </location>
    <ligand>
        <name>heme</name>
        <dbReference type="ChEBI" id="CHEBI:30413"/>
    </ligand>
    <ligandPart>
        <name>Fe</name>
        <dbReference type="ChEBI" id="CHEBI:18248"/>
    </ligandPart>
</feature>
<dbReference type="Proteomes" id="UP000256645">
    <property type="component" value="Unassembled WGS sequence"/>
</dbReference>
<dbReference type="PRINTS" id="PR00385">
    <property type="entry name" value="P450"/>
</dbReference>
<keyword evidence="6" id="KW-0503">Monooxygenase</keyword>
<evidence type="ECO:0000256" key="1">
    <source>
        <dbReference type="ARBA" id="ARBA00010617"/>
    </source>
</evidence>
<evidence type="ECO:0000256" key="3">
    <source>
        <dbReference type="ARBA" id="ARBA00023002"/>
    </source>
</evidence>
<dbReference type="PRINTS" id="PR00463">
    <property type="entry name" value="EP450I"/>
</dbReference>
<name>A0A3D8S1M1_9HELO</name>
<proteinExistence type="inferred from homology"/>
<organism evidence="7 8">
    <name type="scientific">Coleophoma cylindrospora</name>
    <dbReference type="NCBI Taxonomy" id="1849047"/>
    <lineage>
        <taxon>Eukaryota</taxon>
        <taxon>Fungi</taxon>
        <taxon>Dikarya</taxon>
        <taxon>Ascomycota</taxon>
        <taxon>Pezizomycotina</taxon>
        <taxon>Leotiomycetes</taxon>
        <taxon>Helotiales</taxon>
        <taxon>Dermateaceae</taxon>
        <taxon>Coleophoma</taxon>
    </lineage>
</organism>
<dbReference type="InterPro" id="IPR050364">
    <property type="entry name" value="Cytochrome_P450_fung"/>
</dbReference>
<evidence type="ECO:0000256" key="6">
    <source>
        <dbReference type="RuleBase" id="RU000461"/>
    </source>
</evidence>
<dbReference type="SUPFAM" id="SSF48264">
    <property type="entry name" value="Cytochrome P450"/>
    <property type="match status" value="1"/>
</dbReference>